<evidence type="ECO:0008006" key="2">
    <source>
        <dbReference type="Google" id="ProtNLM"/>
    </source>
</evidence>
<reference evidence="1" key="1">
    <citation type="submission" date="2020-02" db="EMBL/GenBank/DDBJ databases">
        <authorList>
            <person name="Meier V. D."/>
        </authorList>
    </citation>
    <scope>NUCLEOTIDE SEQUENCE</scope>
    <source>
        <strain evidence="1">AVDCRST_MAG86</strain>
    </source>
</reference>
<dbReference type="EMBL" id="CADCWP010000062">
    <property type="protein sequence ID" value="CAA9564092.1"/>
    <property type="molecule type" value="Genomic_DNA"/>
</dbReference>
<protein>
    <recommendedName>
        <fullName evidence="2">DUF3006 domain-containing protein</fullName>
    </recommendedName>
</protein>
<dbReference type="InterPro" id="IPR021377">
    <property type="entry name" value="DUF3006"/>
</dbReference>
<name>A0A6J4V0W3_9DEIN</name>
<accession>A0A6J4V0W3</accession>
<gene>
    <name evidence="1" type="ORF">AVDCRST_MAG86-884</name>
</gene>
<dbReference type="Pfam" id="PF11213">
    <property type="entry name" value="DUF3006"/>
    <property type="match status" value="1"/>
</dbReference>
<organism evidence="1">
    <name type="scientific">uncultured Truepera sp</name>
    <dbReference type="NCBI Taxonomy" id="543023"/>
    <lineage>
        <taxon>Bacteria</taxon>
        <taxon>Thermotogati</taxon>
        <taxon>Deinococcota</taxon>
        <taxon>Deinococci</taxon>
        <taxon>Trueperales</taxon>
        <taxon>Trueperaceae</taxon>
        <taxon>Truepera</taxon>
        <taxon>environmental samples</taxon>
    </lineage>
</organism>
<sequence length="87" mass="9863">MPFTIDRFEDNDLVVLETDDRESLDVPRAHVPPEAREGDVLVELPKNELDGEVRYAVNFDLTKQRKAEVAQLRASLPTLSDEGDIEL</sequence>
<proteinExistence type="predicted"/>
<evidence type="ECO:0000313" key="1">
    <source>
        <dbReference type="EMBL" id="CAA9564092.1"/>
    </source>
</evidence>
<dbReference type="AlphaFoldDB" id="A0A6J4V0W3"/>